<evidence type="ECO:0000256" key="1">
    <source>
        <dbReference type="SAM" id="MobiDB-lite"/>
    </source>
</evidence>
<reference evidence="2" key="1">
    <citation type="submission" date="2023-04" db="EMBL/GenBank/DDBJ databases">
        <title>Phytophthora lilii NBRC 32176.</title>
        <authorList>
            <person name="Ichikawa N."/>
            <person name="Sato H."/>
            <person name="Tonouchi N."/>
        </authorList>
    </citation>
    <scope>NUCLEOTIDE SEQUENCE</scope>
    <source>
        <strain evidence="2">NBRC 32176</strain>
    </source>
</reference>
<name>A0A9W6XIC9_9STRA</name>
<organism evidence="2 3">
    <name type="scientific">Phytophthora lilii</name>
    <dbReference type="NCBI Taxonomy" id="2077276"/>
    <lineage>
        <taxon>Eukaryota</taxon>
        <taxon>Sar</taxon>
        <taxon>Stramenopiles</taxon>
        <taxon>Oomycota</taxon>
        <taxon>Peronosporomycetes</taxon>
        <taxon>Peronosporales</taxon>
        <taxon>Peronosporaceae</taxon>
        <taxon>Phytophthora</taxon>
    </lineage>
</organism>
<evidence type="ECO:0000313" key="3">
    <source>
        <dbReference type="Proteomes" id="UP001165083"/>
    </source>
</evidence>
<evidence type="ECO:0000313" key="2">
    <source>
        <dbReference type="EMBL" id="GMF39332.1"/>
    </source>
</evidence>
<dbReference type="AlphaFoldDB" id="A0A9W6XIC9"/>
<protein>
    <submittedName>
        <fullName evidence="2">Unnamed protein product</fullName>
    </submittedName>
</protein>
<proteinExistence type="predicted"/>
<dbReference type="OrthoDB" id="128210at2759"/>
<dbReference type="Proteomes" id="UP001165083">
    <property type="component" value="Unassembled WGS sequence"/>
</dbReference>
<gene>
    <name evidence="2" type="ORF">Plil01_001628100</name>
</gene>
<accession>A0A9W6XIC9</accession>
<sequence>MTSHTLPISGGGPRCSPDGFQPTEVLTEASVAQSSELGPLEEKFQTTKSKTVETLYNNYVCALVSGEPDKVDIGTTETAEHTTTVGVINDYAHELVFLPGLSDSSVTDLDYTGGHVISRDLSQDDQHRLLDVLKAHETILISGGNALPPPAYGVVCNIDV</sequence>
<dbReference type="EMBL" id="BSXW01001820">
    <property type="protein sequence ID" value="GMF39332.1"/>
    <property type="molecule type" value="Genomic_DNA"/>
</dbReference>
<keyword evidence="3" id="KW-1185">Reference proteome</keyword>
<comment type="caution">
    <text evidence="2">The sequence shown here is derived from an EMBL/GenBank/DDBJ whole genome shotgun (WGS) entry which is preliminary data.</text>
</comment>
<feature type="region of interest" description="Disordered" evidence="1">
    <location>
        <begin position="1"/>
        <end position="20"/>
    </location>
</feature>